<dbReference type="KEGG" id="dpl:KGM_202545"/>
<dbReference type="InParanoid" id="A0A212FPB7"/>
<evidence type="ECO:0000313" key="2">
    <source>
        <dbReference type="EMBL" id="OWR55575.1"/>
    </source>
</evidence>
<evidence type="ECO:0000256" key="1">
    <source>
        <dbReference type="SAM" id="MobiDB-lite"/>
    </source>
</evidence>
<reference evidence="2 3" key="1">
    <citation type="journal article" date="2011" name="Cell">
        <title>The monarch butterfly genome yields insights into long-distance migration.</title>
        <authorList>
            <person name="Zhan S."/>
            <person name="Merlin C."/>
            <person name="Boore J.L."/>
            <person name="Reppert S.M."/>
        </authorList>
    </citation>
    <scope>NUCLEOTIDE SEQUENCE [LARGE SCALE GENOMIC DNA]</scope>
    <source>
        <strain evidence="2">F-2</strain>
    </source>
</reference>
<organism evidence="2 3">
    <name type="scientific">Danaus plexippus plexippus</name>
    <dbReference type="NCBI Taxonomy" id="278856"/>
    <lineage>
        <taxon>Eukaryota</taxon>
        <taxon>Metazoa</taxon>
        <taxon>Ecdysozoa</taxon>
        <taxon>Arthropoda</taxon>
        <taxon>Hexapoda</taxon>
        <taxon>Insecta</taxon>
        <taxon>Pterygota</taxon>
        <taxon>Neoptera</taxon>
        <taxon>Endopterygota</taxon>
        <taxon>Lepidoptera</taxon>
        <taxon>Glossata</taxon>
        <taxon>Ditrysia</taxon>
        <taxon>Papilionoidea</taxon>
        <taxon>Nymphalidae</taxon>
        <taxon>Danainae</taxon>
        <taxon>Danaini</taxon>
        <taxon>Danaina</taxon>
        <taxon>Danaus</taxon>
        <taxon>Danaus</taxon>
    </lineage>
</organism>
<sequence length="79" mass="8456">MDVSKRLIVRGIGVGVVREGHGKEKVGEYCGVLDKEGGKLDRRGGREEGGRGEGGEGLEREGGEKYEKVEETPRAPTSS</sequence>
<protein>
    <submittedName>
        <fullName evidence="2">Uncharacterized protein</fullName>
    </submittedName>
</protein>
<comment type="caution">
    <text evidence="2">The sequence shown here is derived from an EMBL/GenBank/DDBJ whole genome shotgun (WGS) entry which is preliminary data.</text>
</comment>
<dbReference type="AlphaFoldDB" id="A0A212FPB7"/>
<evidence type="ECO:0000313" key="3">
    <source>
        <dbReference type="Proteomes" id="UP000007151"/>
    </source>
</evidence>
<proteinExistence type="predicted"/>
<feature type="compositionally biased region" description="Basic and acidic residues" evidence="1">
    <location>
        <begin position="34"/>
        <end position="73"/>
    </location>
</feature>
<dbReference type="Proteomes" id="UP000007151">
    <property type="component" value="Unassembled WGS sequence"/>
</dbReference>
<dbReference type="EMBL" id="AGBW02003178">
    <property type="protein sequence ID" value="OWR55575.1"/>
    <property type="molecule type" value="Genomic_DNA"/>
</dbReference>
<accession>A0A212FPB7</accession>
<feature type="region of interest" description="Disordered" evidence="1">
    <location>
        <begin position="34"/>
        <end position="79"/>
    </location>
</feature>
<gene>
    <name evidence="2" type="ORF">KGM_202545</name>
</gene>
<keyword evidence="3" id="KW-1185">Reference proteome</keyword>
<name>A0A212FPB7_DANPL</name>